<sequence length="326" mass="38551">MGSNKSEGLIYIFEKLLYGKVVNKKQAAEELKVSTKTIERYINNIKNYLSEQDRLEDISYSRQKCGYVLNFRDEKRLEKNDILAISKVLLESRGFSKEEIKRLIAKLMYHCSYEERFYIKEFIINQLDNYVPPRHNKNLIDKIWNLSKATKSRKKIKISYNEIGNNGKLKDKSSISILYPQGMLFSEYYFYLVAFIEGKGFDYPAMYRLDRIQDYTILEEGFKVDYIDRFKEGEFRNLIQFMQAGEIETVKFTYRGESIESVMDRLPTAEIIKEGKGEFVIKARVFGKGIKMWLLSQGEMVEVLEPEGLRKEMKKTIKKLTKYYMD</sequence>
<keyword evidence="1" id="KW-0175">Coiled coil</keyword>
<reference evidence="4 5" key="1">
    <citation type="submission" date="2020-04" db="EMBL/GenBank/DDBJ databases">
        <title>Genomic insights into acetone-butanol-ethanol (ABE) fermentation by sequencing solventogenic clostridia strains.</title>
        <authorList>
            <person name="Brown S."/>
        </authorList>
    </citation>
    <scope>NUCLEOTIDE SEQUENCE [LARGE SCALE GENOMIC DNA]</scope>
    <source>
        <strain evidence="4 5">DJ011</strain>
    </source>
</reference>
<evidence type="ECO:0000313" key="5">
    <source>
        <dbReference type="Proteomes" id="UP000563151"/>
    </source>
</evidence>
<dbReference type="Pfam" id="PF25583">
    <property type="entry name" value="WCX"/>
    <property type="match status" value="1"/>
</dbReference>
<evidence type="ECO:0000313" key="4">
    <source>
        <dbReference type="EMBL" id="MBC2396822.1"/>
    </source>
</evidence>
<feature type="coiled-coil region" evidence="1">
    <location>
        <begin position="24"/>
        <end position="58"/>
    </location>
</feature>
<feature type="domain" description="WYL" evidence="2">
    <location>
        <begin position="146"/>
        <end position="216"/>
    </location>
</feature>
<dbReference type="InterPro" id="IPR051534">
    <property type="entry name" value="CBASS_pafABC_assoc_protein"/>
</dbReference>
<dbReference type="InterPro" id="IPR026881">
    <property type="entry name" value="WYL_dom"/>
</dbReference>
<proteinExistence type="predicted"/>
<name>A0A923IZB7_CLOTT</name>
<dbReference type="PROSITE" id="PS52050">
    <property type="entry name" value="WYL"/>
    <property type="match status" value="1"/>
</dbReference>
<dbReference type="InterPro" id="IPR057727">
    <property type="entry name" value="WCX_dom"/>
</dbReference>
<keyword evidence="5" id="KW-1185">Reference proteome</keyword>
<evidence type="ECO:0000259" key="2">
    <source>
        <dbReference type="Pfam" id="PF13280"/>
    </source>
</evidence>
<protein>
    <submittedName>
        <fullName evidence="4">WYL domain-containing protein</fullName>
    </submittedName>
</protein>
<gene>
    <name evidence="4" type="ORF">HGG79_03370</name>
</gene>
<dbReference type="EMBL" id="JAAZWO010000003">
    <property type="protein sequence ID" value="MBC2396822.1"/>
    <property type="molecule type" value="Genomic_DNA"/>
</dbReference>
<evidence type="ECO:0000259" key="3">
    <source>
        <dbReference type="Pfam" id="PF25583"/>
    </source>
</evidence>
<dbReference type="Pfam" id="PF13280">
    <property type="entry name" value="WYL"/>
    <property type="match status" value="1"/>
</dbReference>
<feature type="domain" description="WCX" evidence="3">
    <location>
        <begin position="249"/>
        <end position="320"/>
    </location>
</feature>
<organism evidence="4 5">
    <name type="scientific">Clostridium tetanomorphum</name>
    <dbReference type="NCBI Taxonomy" id="1553"/>
    <lineage>
        <taxon>Bacteria</taxon>
        <taxon>Bacillati</taxon>
        <taxon>Bacillota</taxon>
        <taxon>Clostridia</taxon>
        <taxon>Eubacteriales</taxon>
        <taxon>Clostridiaceae</taxon>
        <taxon>Clostridium</taxon>
    </lineage>
</organism>
<dbReference type="PANTHER" id="PTHR34580:SF1">
    <property type="entry name" value="PROTEIN PAFC"/>
    <property type="match status" value="1"/>
</dbReference>
<dbReference type="PANTHER" id="PTHR34580">
    <property type="match status" value="1"/>
</dbReference>
<dbReference type="Proteomes" id="UP000563151">
    <property type="component" value="Unassembled WGS sequence"/>
</dbReference>
<dbReference type="AlphaFoldDB" id="A0A923IZB7"/>
<dbReference type="RefSeq" id="WP_035146361.1">
    <property type="nucleotide sequence ID" value="NZ_JAAZWO010000003.1"/>
</dbReference>
<evidence type="ECO:0000256" key="1">
    <source>
        <dbReference type="SAM" id="Coils"/>
    </source>
</evidence>
<accession>A0A923IZB7</accession>
<comment type="caution">
    <text evidence="4">The sequence shown here is derived from an EMBL/GenBank/DDBJ whole genome shotgun (WGS) entry which is preliminary data.</text>
</comment>